<proteinExistence type="predicted"/>
<organism evidence="1 2">
    <name type="scientific">Metapseudomonas otitidis</name>
    <dbReference type="NCBI Taxonomy" id="319939"/>
    <lineage>
        <taxon>Bacteria</taxon>
        <taxon>Pseudomonadati</taxon>
        <taxon>Pseudomonadota</taxon>
        <taxon>Gammaproteobacteria</taxon>
        <taxon>Pseudomonadales</taxon>
        <taxon>Pseudomonadaceae</taxon>
        <taxon>Metapseudomonas</taxon>
    </lineage>
</organism>
<gene>
    <name evidence="1" type="ORF">WP8S17C03_11580</name>
</gene>
<dbReference type="Pfam" id="PF07087">
    <property type="entry name" value="DUF1353"/>
    <property type="match status" value="1"/>
</dbReference>
<reference evidence="1 2" key="1">
    <citation type="submission" date="2019-12" db="EMBL/GenBank/DDBJ databases">
        <title>complete genome sequences of Pseudomonas otitidis str. WP8-S17-CRE-03 isolated from wastewater treatment plant effluent.</title>
        <authorList>
            <person name="Sekizuka T."/>
            <person name="Itokawa K."/>
            <person name="Yatsu K."/>
            <person name="Inamine Y."/>
            <person name="Kuroda M."/>
        </authorList>
    </citation>
    <scope>NUCLEOTIDE SEQUENCE [LARGE SCALE GENOMIC DNA]</scope>
    <source>
        <strain evidence="1 2">WP8-S17-CRE-03</strain>
    </source>
</reference>
<dbReference type="EMBL" id="AP022213">
    <property type="protein sequence ID" value="BBT15109.1"/>
    <property type="molecule type" value="Genomic_DNA"/>
</dbReference>
<dbReference type="InterPro" id="IPR010767">
    <property type="entry name" value="Phage_CGC-2007_Cje0229"/>
</dbReference>
<evidence type="ECO:0008006" key="3">
    <source>
        <dbReference type="Google" id="ProtNLM"/>
    </source>
</evidence>
<protein>
    <recommendedName>
        <fullName evidence="3">DUF1353 domain-containing protein</fullName>
    </recommendedName>
</protein>
<name>A0A6S5RRF9_9GAMM</name>
<dbReference type="Proteomes" id="UP000515591">
    <property type="component" value="Chromosome"/>
</dbReference>
<dbReference type="AlphaFoldDB" id="A0A6S5RRF9"/>
<sequence length="121" mass="13945">MPFKSDLELRSLPVDDAWEVIQPLAYVTRDDRLVLVPVGYRTDLASVPRLAWRIVPRDHALARRPAVVHDYLYTHQTHRFTKAEADQVFHQALLEEGMGKALAWLMWCAVRIGGRGNWGRI</sequence>
<dbReference type="RefSeq" id="WP_069564661.1">
    <property type="nucleotide sequence ID" value="NZ_AP022213.1"/>
</dbReference>
<evidence type="ECO:0000313" key="2">
    <source>
        <dbReference type="Proteomes" id="UP000515591"/>
    </source>
</evidence>
<evidence type="ECO:0000313" key="1">
    <source>
        <dbReference type="EMBL" id="BBT15109.1"/>
    </source>
</evidence>
<accession>A0A6S5RRF9</accession>